<evidence type="ECO:0000313" key="1">
    <source>
        <dbReference type="EMBL" id="JAI03437.1"/>
    </source>
</evidence>
<sequence>MQSCLIHIGIQFSALHSSEHTTEFNRRSVYHFWALKITLKM</sequence>
<name>A0A0E9XLZ0_ANGAN</name>
<organism evidence="1">
    <name type="scientific">Anguilla anguilla</name>
    <name type="common">European freshwater eel</name>
    <name type="synonym">Muraena anguilla</name>
    <dbReference type="NCBI Taxonomy" id="7936"/>
    <lineage>
        <taxon>Eukaryota</taxon>
        <taxon>Metazoa</taxon>
        <taxon>Chordata</taxon>
        <taxon>Craniata</taxon>
        <taxon>Vertebrata</taxon>
        <taxon>Euteleostomi</taxon>
        <taxon>Actinopterygii</taxon>
        <taxon>Neopterygii</taxon>
        <taxon>Teleostei</taxon>
        <taxon>Anguilliformes</taxon>
        <taxon>Anguillidae</taxon>
        <taxon>Anguilla</taxon>
    </lineage>
</organism>
<protein>
    <submittedName>
        <fullName evidence="1">Uncharacterized protein</fullName>
    </submittedName>
</protein>
<reference evidence="1" key="2">
    <citation type="journal article" date="2015" name="Fish Shellfish Immunol.">
        <title>Early steps in the European eel (Anguilla anguilla)-Vibrio vulnificus interaction in the gills: Role of the RtxA13 toxin.</title>
        <authorList>
            <person name="Callol A."/>
            <person name="Pajuelo D."/>
            <person name="Ebbesson L."/>
            <person name="Teles M."/>
            <person name="MacKenzie S."/>
            <person name="Amaro C."/>
        </authorList>
    </citation>
    <scope>NUCLEOTIDE SEQUENCE</scope>
</reference>
<dbReference type="AlphaFoldDB" id="A0A0E9XLZ0"/>
<accession>A0A0E9XLZ0</accession>
<proteinExistence type="predicted"/>
<reference evidence="1" key="1">
    <citation type="submission" date="2014-11" db="EMBL/GenBank/DDBJ databases">
        <authorList>
            <person name="Amaro Gonzalez C."/>
        </authorList>
    </citation>
    <scope>NUCLEOTIDE SEQUENCE</scope>
</reference>
<dbReference type="EMBL" id="GBXM01005141">
    <property type="protein sequence ID" value="JAI03437.1"/>
    <property type="molecule type" value="Transcribed_RNA"/>
</dbReference>